<dbReference type="SUPFAM" id="SSF51445">
    <property type="entry name" value="(Trans)glycosidases"/>
    <property type="match status" value="1"/>
</dbReference>
<dbReference type="InterPro" id="IPR050386">
    <property type="entry name" value="Glycosyl_hydrolase_5"/>
</dbReference>
<evidence type="ECO:0000256" key="4">
    <source>
        <dbReference type="SAM" id="MobiDB-lite"/>
    </source>
</evidence>
<keyword evidence="2" id="KW-0378">Hydrolase</keyword>
<evidence type="ECO:0000259" key="6">
    <source>
        <dbReference type="Pfam" id="PF00150"/>
    </source>
</evidence>
<dbReference type="EMBL" id="HBIZ01039676">
    <property type="protein sequence ID" value="CAE0772692.1"/>
    <property type="molecule type" value="Transcribed_RNA"/>
</dbReference>
<dbReference type="PANTHER" id="PTHR31297:SF38">
    <property type="entry name" value="X8 DOMAIN-CONTAINING PROTEIN"/>
    <property type="match status" value="1"/>
</dbReference>
<sequence>MNPLHLDVRGVNLGGWMVLQPWITPSLFYQFEGRPPDRTAMDMHSFCEVLGPQEGNRQLREHWRKWVTEREIRKIAEQGLNTVRVPVGDWMWLPYDPYIGCTDGALDELWRVIHLCEQYGIRVLVDLHGVRRSQNGFDNSGHIMNVTWSDDGQSFSHWPSRSAAWQGSFDPLTMTYSTINWDNIRSTVQVLQRIAISLRHFPSILGIEALNEPWQFTPLDVLKAFYWEAYWTVRAEAPHWLFVIHDSFRLEEWSGYMKGCQGVALDTHVQQAWFDIRSQQSFLENACSWRQRIRALQETSLPILVCEWSLATDNCNMWLNGFHDNAPGFPKVECGSVVCPSPQVSGIAGPPQGSSPGPRGTGSPSAPSNGRCSVSKPWDNEDAIEQQLAEHKISAFEEGVGWIFWNFRVELDPRWSWEAAYERGWLPRNVSNLPQSLLDTCKTSGESPTPSSSANDLPWYNMLPSAHGSSAVVMLMGVGLGTLLGITILLRIVLALVVRSNGRRPHEKLQLPPRLLHLARKTQGRKPGGLGLLGLKQRVSSRSLAQLAYPLMSAQHAIDEADEDEAVQIESPKGGRAAMLTAARAWRGGSDASLWATDGGMGARMGAWVCSGAGGGASGAAHDGAAGGVFGGSGGEGGGGGGSGSGGGAAGAAHALFSHAVPSWNGGYVSTRQTPPNEGDP</sequence>
<dbReference type="GO" id="GO:0009251">
    <property type="term" value="P:glucan catabolic process"/>
    <property type="evidence" value="ECO:0007669"/>
    <property type="project" value="TreeGrafter"/>
</dbReference>
<dbReference type="Gene3D" id="3.20.20.80">
    <property type="entry name" value="Glycosidases"/>
    <property type="match status" value="1"/>
</dbReference>
<accession>A0A7S4F476</accession>
<proteinExistence type="inferred from homology"/>
<reference evidence="7" key="1">
    <citation type="submission" date="2021-01" db="EMBL/GenBank/DDBJ databases">
        <authorList>
            <person name="Corre E."/>
            <person name="Pelletier E."/>
            <person name="Niang G."/>
            <person name="Scheremetjew M."/>
            <person name="Finn R."/>
            <person name="Kale V."/>
            <person name="Holt S."/>
            <person name="Cochrane G."/>
            <person name="Meng A."/>
            <person name="Brown T."/>
            <person name="Cohen L."/>
        </authorList>
    </citation>
    <scope>NUCLEOTIDE SEQUENCE</scope>
    <source>
        <strain evidence="7">CCMP645</strain>
    </source>
</reference>
<evidence type="ECO:0000256" key="3">
    <source>
        <dbReference type="ARBA" id="ARBA00023295"/>
    </source>
</evidence>
<feature type="region of interest" description="Disordered" evidence="4">
    <location>
        <begin position="345"/>
        <end position="377"/>
    </location>
</feature>
<dbReference type="GO" id="GO:0008422">
    <property type="term" value="F:beta-glucosidase activity"/>
    <property type="evidence" value="ECO:0007669"/>
    <property type="project" value="TreeGrafter"/>
</dbReference>
<dbReference type="InterPro" id="IPR017853">
    <property type="entry name" value="GH"/>
</dbReference>
<feature type="transmembrane region" description="Helical" evidence="5">
    <location>
        <begin position="471"/>
        <end position="498"/>
    </location>
</feature>
<evidence type="ECO:0000256" key="2">
    <source>
        <dbReference type="ARBA" id="ARBA00022801"/>
    </source>
</evidence>
<dbReference type="InterPro" id="IPR001547">
    <property type="entry name" value="Glyco_hydro_5"/>
</dbReference>
<evidence type="ECO:0000256" key="5">
    <source>
        <dbReference type="SAM" id="Phobius"/>
    </source>
</evidence>
<dbReference type="GO" id="GO:0005576">
    <property type="term" value="C:extracellular region"/>
    <property type="evidence" value="ECO:0007669"/>
    <property type="project" value="TreeGrafter"/>
</dbReference>
<protein>
    <recommendedName>
        <fullName evidence="6">Glycoside hydrolase family 5 domain-containing protein</fullName>
    </recommendedName>
</protein>
<feature type="compositionally biased region" description="Low complexity" evidence="4">
    <location>
        <begin position="345"/>
        <end position="368"/>
    </location>
</feature>
<dbReference type="PANTHER" id="PTHR31297">
    <property type="entry name" value="GLUCAN ENDO-1,6-BETA-GLUCOSIDASE B"/>
    <property type="match status" value="1"/>
</dbReference>
<evidence type="ECO:0000256" key="1">
    <source>
        <dbReference type="ARBA" id="ARBA00005641"/>
    </source>
</evidence>
<dbReference type="Pfam" id="PF00150">
    <property type="entry name" value="Cellulase"/>
    <property type="match status" value="1"/>
</dbReference>
<feature type="compositionally biased region" description="Polar residues" evidence="4">
    <location>
        <begin position="668"/>
        <end position="681"/>
    </location>
</feature>
<feature type="region of interest" description="Disordered" evidence="4">
    <location>
        <begin position="662"/>
        <end position="681"/>
    </location>
</feature>
<dbReference type="AlphaFoldDB" id="A0A7S4F476"/>
<feature type="domain" description="Glycoside hydrolase family 5" evidence="6">
    <location>
        <begin position="61"/>
        <end position="256"/>
    </location>
</feature>
<keyword evidence="3" id="KW-0326">Glycosidase</keyword>
<gene>
    <name evidence="7" type="ORF">PCAR00345_LOCUS25304</name>
</gene>
<keyword evidence="5" id="KW-1133">Transmembrane helix</keyword>
<dbReference type="GO" id="GO:0009986">
    <property type="term" value="C:cell surface"/>
    <property type="evidence" value="ECO:0007669"/>
    <property type="project" value="TreeGrafter"/>
</dbReference>
<keyword evidence="5" id="KW-0812">Transmembrane</keyword>
<evidence type="ECO:0000313" key="7">
    <source>
        <dbReference type="EMBL" id="CAE0772692.1"/>
    </source>
</evidence>
<comment type="similarity">
    <text evidence="1">Belongs to the glycosyl hydrolase 5 (cellulase A) family.</text>
</comment>
<keyword evidence="5" id="KW-0472">Membrane</keyword>
<name>A0A7S4F476_CHRCT</name>
<organism evidence="7">
    <name type="scientific">Chrysotila carterae</name>
    <name type="common">Marine alga</name>
    <name type="synonym">Syracosphaera carterae</name>
    <dbReference type="NCBI Taxonomy" id="13221"/>
    <lineage>
        <taxon>Eukaryota</taxon>
        <taxon>Haptista</taxon>
        <taxon>Haptophyta</taxon>
        <taxon>Prymnesiophyceae</taxon>
        <taxon>Isochrysidales</taxon>
        <taxon>Isochrysidaceae</taxon>
        <taxon>Chrysotila</taxon>
    </lineage>
</organism>